<gene>
    <name evidence="2" type="ORF">VTH8203_02808</name>
</gene>
<evidence type="ECO:0000313" key="2">
    <source>
        <dbReference type="EMBL" id="SNX49165.1"/>
    </source>
</evidence>
<dbReference type="Proteomes" id="UP000219336">
    <property type="component" value="Unassembled WGS sequence"/>
</dbReference>
<dbReference type="AlphaFoldDB" id="A0A240EME7"/>
<keyword evidence="3" id="KW-1185">Reference proteome</keyword>
<dbReference type="InterPro" id="IPR053864">
    <property type="entry name" value="DUF6933"/>
</dbReference>
<organism evidence="2 3">
    <name type="scientific">Vibrio thalassae</name>
    <dbReference type="NCBI Taxonomy" id="1243014"/>
    <lineage>
        <taxon>Bacteria</taxon>
        <taxon>Pseudomonadati</taxon>
        <taxon>Pseudomonadota</taxon>
        <taxon>Gammaproteobacteria</taxon>
        <taxon>Vibrionales</taxon>
        <taxon>Vibrionaceae</taxon>
        <taxon>Vibrio</taxon>
    </lineage>
</organism>
<dbReference type="OrthoDB" id="6947307at2"/>
<accession>A0A240EME7</accession>
<sequence length="209" mass="24578">MHVHTRYAMVFCGVKKGDWLEFTNLLVERLFNNLHFFMEELGRGEDDSFREMFNCFPAHHPRPYFCQRGDRSVQSHINDVAWQFEDRVYQVGTLPDNEFESASFDEWVNSLLRKTKVSKDYFCPDEEMFLQWASHYGQLHDDELRLVRPFFSSLRCQMIDSIQDEAKIAEIQAQMEMVAASMTDGTSQEKATIPDHVVDLFAFKSDVKH</sequence>
<proteinExistence type="predicted"/>
<feature type="domain" description="DUF6933" evidence="1">
    <location>
        <begin position="1"/>
        <end position="127"/>
    </location>
</feature>
<name>A0A240EME7_9VIBR</name>
<dbReference type="EMBL" id="OANU01000047">
    <property type="protein sequence ID" value="SNX49165.1"/>
    <property type="molecule type" value="Genomic_DNA"/>
</dbReference>
<dbReference type="Pfam" id="PF22016">
    <property type="entry name" value="DUF6933"/>
    <property type="match status" value="1"/>
</dbReference>
<evidence type="ECO:0000313" key="3">
    <source>
        <dbReference type="Proteomes" id="UP000219336"/>
    </source>
</evidence>
<reference evidence="3" key="1">
    <citation type="submission" date="2016-06" db="EMBL/GenBank/DDBJ databases">
        <authorList>
            <person name="Rodrigo-Torres L."/>
            <person name="Arahal R.D."/>
            <person name="Lucena T."/>
        </authorList>
    </citation>
    <scope>NUCLEOTIDE SEQUENCE [LARGE SCALE GENOMIC DNA]</scope>
    <source>
        <strain evidence="3">CECT8203</strain>
    </source>
</reference>
<evidence type="ECO:0000259" key="1">
    <source>
        <dbReference type="Pfam" id="PF22016"/>
    </source>
</evidence>
<protein>
    <recommendedName>
        <fullName evidence="1">DUF6933 domain-containing protein</fullName>
    </recommendedName>
</protein>